<dbReference type="Proteomes" id="UP001161691">
    <property type="component" value="Unassembled WGS sequence"/>
</dbReference>
<name>A0ABT6TCY3_9BACL</name>
<keyword evidence="1" id="KW-0732">Signal</keyword>
<evidence type="ECO:0000259" key="2">
    <source>
        <dbReference type="Pfam" id="PF02608"/>
    </source>
</evidence>
<comment type="caution">
    <text evidence="3">The sequence shown here is derived from an EMBL/GenBank/DDBJ whole genome shotgun (WGS) entry which is preliminary data.</text>
</comment>
<reference evidence="3" key="1">
    <citation type="submission" date="2023-04" db="EMBL/GenBank/DDBJ databases">
        <title>Comparative genomic analysis of Cohnella hashimotonis sp. nov., isolated from the International Space Station.</title>
        <authorList>
            <person name="Venkateswaran K."/>
            <person name="Simpson A."/>
        </authorList>
    </citation>
    <scope>NUCLEOTIDE SEQUENCE</scope>
    <source>
        <strain evidence="3">F6_2S_P_1</strain>
    </source>
</reference>
<protein>
    <submittedName>
        <fullName evidence="3">BMP family ABC transporter substrate-binding protein</fullName>
    </submittedName>
</protein>
<dbReference type="InterPro" id="IPR052910">
    <property type="entry name" value="ABC-Purine-Binding"/>
</dbReference>
<dbReference type="Pfam" id="PF02608">
    <property type="entry name" value="Bmp"/>
    <property type="match status" value="1"/>
</dbReference>
<dbReference type="InterPro" id="IPR028082">
    <property type="entry name" value="Peripla_BP_I"/>
</dbReference>
<proteinExistence type="predicted"/>
<dbReference type="PANTHER" id="PTHR43208">
    <property type="entry name" value="ABC TRANSPORTER SUBSTRATE-BINDING PROTEIN"/>
    <property type="match status" value="1"/>
</dbReference>
<keyword evidence="4" id="KW-1185">Reference proteome</keyword>
<dbReference type="InterPro" id="IPR003760">
    <property type="entry name" value="PnrA-like"/>
</dbReference>
<dbReference type="PANTHER" id="PTHR43208:SF1">
    <property type="entry name" value="ABC TRANSPORTER SUBSTRATE-BINDING PROTEIN"/>
    <property type="match status" value="1"/>
</dbReference>
<accession>A0ABT6TCY3</accession>
<dbReference type="EMBL" id="JAGRPV010000001">
    <property type="protein sequence ID" value="MDI4643809.1"/>
    <property type="molecule type" value="Genomic_DNA"/>
</dbReference>
<evidence type="ECO:0000313" key="3">
    <source>
        <dbReference type="EMBL" id="MDI4643809.1"/>
    </source>
</evidence>
<gene>
    <name evidence="3" type="ORF">KB449_02510</name>
</gene>
<evidence type="ECO:0000313" key="4">
    <source>
        <dbReference type="Proteomes" id="UP001161691"/>
    </source>
</evidence>
<evidence type="ECO:0000256" key="1">
    <source>
        <dbReference type="ARBA" id="ARBA00022729"/>
    </source>
</evidence>
<dbReference type="PROSITE" id="PS51257">
    <property type="entry name" value="PROKAR_LIPOPROTEIN"/>
    <property type="match status" value="1"/>
</dbReference>
<dbReference type="SUPFAM" id="SSF53822">
    <property type="entry name" value="Periplasmic binding protein-like I"/>
    <property type="match status" value="1"/>
</dbReference>
<dbReference type="CDD" id="cd19963">
    <property type="entry name" value="PBP1_BMP-like"/>
    <property type="match status" value="1"/>
</dbReference>
<dbReference type="RefSeq" id="WP_282906855.1">
    <property type="nucleotide sequence ID" value="NZ_JAGRPV010000001.1"/>
</dbReference>
<organism evidence="3 4">
    <name type="scientific">Cohnella hashimotonis</name>
    <dbReference type="NCBI Taxonomy" id="2826895"/>
    <lineage>
        <taxon>Bacteria</taxon>
        <taxon>Bacillati</taxon>
        <taxon>Bacillota</taxon>
        <taxon>Bacilli</taxon>
        <taxon>Bacillales</taxon>
        <taxon>Paenibacillaceae</taxon>
        <taxon>Cohnella</taxon>
    </lineage>
</organism>
<feature type="domain" description="ABC transporter substrate-binding protein PnrA-like" evidence="2">
    <location>
        <begin position="65"/>
        <end position="341"/>
    </location>
</feature>
<sequence length="391" mass="41938">MIRLVHAKRSTLLMLLTIVFFVLLASGCGESSNGSPSSASASASVAAASAPDASPADAEGGNKKPRVAFVYLGVAGDGGWTYQHDAGVKYMEQELGIKADIVENVPDTADSERVFTELAQNHDIIFGTSYGYMDAMYNVAQKYPDVIFMHCSGYKTLPNMGTYLGREWESSYLVGMAAGKMTKTGHLGYVGAFPIPEVIYTINAFALGAQSVNPDAKVDVVWSNTWFDPTIERQAADSLLDKGVDVLAAYQDSPASLQAAAERGAFGVGNDSDMGKYAPDHYISNNVWNWGPYYAKVVRSVMEGTWKSEAYMGDMKDGLVNLAPLGAKVPQDVKDLVEKTKAGILDGSVQVFKGPIYDQSGKLRAENGATMTLEQILAQDWLAKGVNGTVS</sequence>
<dbReference type="Gene3D" id="3.40.50.2300">
    <property type="match status" value="2"/>
</dbReference>